<gene>
    <name evidence="1" type="ORF">GKE73_12185</name>
</gene>
<name>A0A844GE92_9NEIS</name>
<reference evidence="1 2" key="1">
    <citation type="submission" date="2019-11" db="EMBL/GenBank/DDBJ databases">
        <title>Draft genome sequence of Paludibacterium sp. dN18-1.</title>
        <authorList>
            <person name="Im W.-T."/>
        </authorList>
    </citation>
    <scope>NUCLEOTIDE SEQUENCE [LARGE SCALE GENOMIC DNA]</scope>
    <source>
        <strain evidence="2">dN 18-1</strain>
    </source>
</reference>
<dbReference type="AlphaFoldDB" id="A0A844GE92"/>
<evidence type="ECO:0000313" key="2">
    <source>
        <dbReference type="Proteomes" id="UP000446658"/>
    </source>
</evidence>
<organism evidence="1 2">
    <name type="scientific">Paludibacterium denitrificans</name>
    <dbReference type="NCBI Taxonomy" id="2675226"/>
    <lineage>
        <taxon>Bacteria</taxon>
        <taxon>Pseudomonadati</taxon>
        <taxon>Pseudomonadota</taxon>
        <taxon>Betaproteobacteria</taxon>
        <taxon>Neisseriales</taxon>
        <taxon>Chromobacteriaceae</taxon>
        <taxon>Paludibacterium</taxon>
    </lineage>
</organism>
<proteinExistence type="predicted"/>
<dbReference type="EMBL" id="WLYX01000001">
    <property type="protein sequence ID" value="MTD33538.1"/>
    <property type="molecule type" value="Genomic_DNA"/>
</dbReference>
<dbReference type="SUPFAM" id="SSF53850">
    <property type="entry name" value="Periplasmic binding protein-like II"/>
    <property type="match status" value="1"/>
</dbReference>
<comment type="caution">
    <text evidence="1">The sequence shown here is derived from an EMBL/GenBank/DDBJ whole genome shotgun (WGS) entry which is preliminary data.</text>
</comment>
<dbReference type="Gene3D" id="3.40.190.10">
    <property type="entry name" value="Periplasmic binding protein-like II"/>
    <property type="match status" value="1"/>
</dbReference>
<dbReference type="Pfam" id="PF12974">
    <property type="entry name" value="Phosphonate-bd"/>
    <property type="match status" value="1"/>
</dbReference>
<protein>
    <submittedName>
        <fullName evidence="1">PhnD/SsuA/transferrin family substrate-binding protein</fullName>
    </submittedName>
</protein>
<dbReference type="PANTHER" id="PTHR35841:SF1">
    <property type="entry name" value="PHOSPHONATES-BINDING PERIPLASMIC PROTEIN"/>
    <property type="match status" value="1"/>
</dbReference>
<evidence type="ECO:0000313" key="1">
    <source>
        <dbReference type="EMBL" id="MTD33538.1"/>
    </source>
</evidence>
<accession>A0A844GE92</accession>
<dbReference type="Proteomes" id="UP000446658">
    <property type="component" value="Unassembled WGS sequence"/>
</dbReference>
<keyword evidence="2" id="KW-1185">Reference proteome</keyword>
<sequence>MLHSGYHVILRPDGEVIRSVIVTLAESPVHSLEDLNGKPMGFPAPSSFVGYWVPLDYLRHQHLTITPVFGGNQEGIMGQLKTGRVQAIAANDGVMREFAKREAIKYRVLWSSAAFLDIPISAHGRLPADIIRKVSAAFVSMQHDPAGKKLLADSARLVGDTSTNGFVTADDAAYQNQVAIYRHTMSHSGN</sequence>
<dbReference type="PANTHER" id="PTHR35841">
    <property type="entry name" value="PHOSPHONATES-BINDING PERIPLASMIC PROTEIN"/>
    <property type="match status" value="1"/>
</dbReference>